<dbReference type="EMBL" id="WTPW01002187">
    <property type="protein sequence ID" value="KAF0392480.1"/>
    <property type="molecule type" value="Genomic_DNA"/>
</dbReference>
<dbReference type="Proteomes" id="UP000439903">
    <property type="component" value="Unassembled WGS sequence"/>
</dbReference>
<gene>
    <name evidence="1" type="ORF">F8M41_010511</name>
</gene>
<keyword evidence="2" id="KW-1185">Reference proteome</keyword>
<dbReference type="AlphaFoldDB" id="A0A8H4A181"/>
<name>A0A8H4A181_GIGMA</name>
<reference evidence="1 2" key="1">
    <citation type="journal article" date="2019" name="Environ. Microbiol.">
        <title>At the nexus of three kingdoms: the genome of the mycorrhizal fungus Gigaspora margarita provides insights into plant, endobacterial and fungal interactions.</title>
        <authorList>
            <person name="Venice F."/>
            <person name="Ghignone S."/>
            <person name="Salvioli di Fossalunga A."/>
            <person name="Amselem J."/>
            <person name="Novero M."/>
            <person name="Xianan X."/>
            <person name="Sedzielewska Toro K."/>
            <person name="Morin E."/>
            <person name="Lipzen A."/>
            <person name="Grigoriev I.V."/>
            <person name="Henrissat B."/>
            <person name="Martin F.M."/>
            <person name="Bonfante P."/>
        </authorList>
    </citation>
    <scope>NUCLEOTIDE SEQUENCE [LARGE SCALE GENOMIC DNA]</scope>
    <source>
        <strain evidence="1 2">BEG34</strain>
    </source>
</reference>
<protein>
    <submittedName>
        <fullName evidence="1">Uncharacterized protein</fullName>
    </submittedName>
</protein>
<evidence type="ECO:0000313" key="2">
    <source>
        <dbReference type="Proteomes" id="UP000439903"/>
    </source>
</evidence>
<comment type="caution">
    <text evidence="1">The sequence shown here is derived from an EMBL/GenBank/DDBJ whole genome shotgun (WGS) entry which is preliminary data.</text>
</comment>
<accession>A0A8H4A181</accession>
<dbReference type="SUPFAM" id="SSF54277">
    <property type="entry name" value="CAD &amp; PB1 domains"/>
    <property type="match status" value="1"/>
</dbReference>
<organism evidence="1 2">
    <name type="scientific">Gigaspora margarita</name>
    <dbReference type="NCBI Taxonomy" id="4874"/>
    <lineage>
        <taxon>Eukaryota</taxon>
        <taxon>Fungi</taxon>
        <taxon>Fungi incertae sedis</taxon>
        <taxon>Mucoromycota</taxon>
        <taxon>Glomeromycotina</taxon>
        <taxon>Glomeromycetes</taxon>
        <taxon>Diversisporales</taxon>
        <taxon>Gigasporaceae</taxon>
        <taxon>Gigaspora</taxon>
    </lineage>
</organism>
<evidence type="ECO:0000313" key="1">
    <source>
        <dbReference type="EMBL" id="KAF0392480.1"/>
    </source>
</evidence>
<dbReference type="OrthoDB" id="2385084at2759"/>
<sequence length="403" mass="46356">MELRNQTRRQVDGISDYEYGDSDDDLYVSFATPSSRNSSSIYNNTDTTVMAAGSLLESVKQSDNYVFIEIAQVVIQPLDIQLSTQKLQDKVKTNLGLVFRKPSQICIVMIDENKEIAFELDQVAKFRFSDVTGQKEILLDMKKGFKKYFYEFPLKSLDDRLQIPSDPSRGKLDDATTIKFKICKDVDNNLIVKLINHVKRWKSTNVKQLPQNNVENSQHSKDNIVNQEVKKKGSFIKPVQDDHCDKQTIRPNIGITALDNDVNDGYQTHNKNHVNDDITDWINENKEKWTNDDISQASSSTNTVQPEKGNALKTSKNSHNDSELHITCMFITKKYALFVPFNIYLKNLTELIEDRYNVKISMDRLYYSNHVGEKISLIDEEDWDVAKKEAMNAQTFRISLVIE</sequence>
<proteinExistence type="predicted"/>